<evidence type="ECO:0008006" key="4">
    <source>
        <dbReference type="Google" id="ProtNLM"/>
    </source>
</evidence>
<dbReference type="InterPro" id="IPR012337">
    <property type="entry name" value="RNaseH-like_sf"/>
</dbReference>
<evidence type="ECO:0000313" key="2">
    <source>
        <dbReference type="EMBL" id="KAA3679061.1"/>
    </source>
</evidence>
<feature type="compositionally biased region" description="Basic residues" evidence="1">
    <location>
        <begin position="89"/>
        <end position="98"/>
    </location>
</feature>
<dbReference type="GO" id="GO:0003676">
    <property type="term" value="F:nucleic acid binding"/>
    <property type="evidence" value="ECO:0007669"/>
    <property type="project" value="InterPro"/>
</dbReference>
<evidence type="ECO:0000313" key="3">
    <source>
        <dbReference type="Proteomes" id="UP000324629"/>
    </source>
</evidence>
<name>A0A5J4NU57_9TREM</name>
<keyword evidence="3" id="KW-1185">Reference proteome</keyword>
<dbReference type="Gene3D" id="3.30.420.10">
    <property type="entry name" value="Ribonuclease H-like superfamily/Ribonuclease H"/>
    <property type="match status" value="1"/>
</dbReference>
<gene>
    <name evidence="2" type="ORF">DEA37_0006505</name>
</gene>
<accession>A0A5J4NU57</accession>
<protein>
    <recommendedName>
        <fullName evidence="4">Integrase catalytic domain-containing protein</fullName>
    </recommendedName>
</protein>
<comment type="caution">
    <text evidence="2">The sequence shown here is derived from an EMBL/GenBank/DDBJ whole genome shotgun (WGS) entry which is preliminary data.</text>
</comment>
<dbReference type="PANTHER" id="PTHR37984">
    <property type="entry name" value="PROTEIN CBG26694"/>
    <property type="match status" value="1"/>
</dbReference>
<sequence>MPTPVYHPQSNGRVERFVDTFKRALQKLQGEGTAPDILNTLLRIHRSTPNASGPEGKSLAEAFLGRRFRTPLDLMLSSKPNANMSRREGGKKHSHRSQNKCVFKPGI</sequence>
<feature type="region of interest" description="Disordered" evidence="1">
    <location>
        <begin position="76"/>
        <end position="107"/>
    </location>
</feature>
<proteinExistence type="predicted"/>
<dbReference type="EMBL" id="QNGE01000862">
    <property type="protein sequence ID" value="KAA3679061.1"/>
    <property type="molecule type" value="Genomic_DNA"/>
</dbReference>
<dbReference type="InterPro" id="IPR050951">
    <property type="entry name" value="Retrovirus_Pol_polyprotein"/>
</dbReference>
<dbReference type="InterPro" id="IPR036397">
    <property type="entry name" value="RNaseH_sf"/>
</dbReference>
<dbReference type="SUPFAM" id="SSF53098">
    <property type="entry name" value="Ribonuclease H-like"/>
    <property type="match status" value="1"/>
</dbReference>
<evidence type="ECO:0000256" key="1">
    <source>
        <dbReference type="SAM" id="MobiDB-lite"/>
    </source>
</evidence>
<dbReference type="Proteomes" id="UP000324629">
    <property type="component" value="Unassembled WGS sequence"/>
</dbReference>
<dbReference type="PANTHER" id="PTHR37984:SF5">
    <property type="entry name" value="PROTEIN NYNRIN-LIKE"/>
    <property type="match status" value="1"/>
</dbReference>
<organism evidence="2 3">
    <name type="scientific">Paragonimus westermani</name>
    <dbReference type="NCBI Taxonomy" id="34504"/>
    <lineage>
        <taxon>Eukaryota</taxon>
        <taxon>Metazoa</taxon>
        <taxon>Spiralia</taxon>
        <taxon>Lophotrochozoa</taxon>
        <taxon>Platyhelminthes</taxon>
        <taxon>Trematoda</taxon>
        <taxon>Digenea</taxon>
        <taxon>Plagiorchiida</taxon>
        <taxon>Troglotremata</taxon>
        <taxon>Troglotrematidae</taxon>
        <taxon>Paragonimus</taxon>
    </lineage>
</organism>
<dbReference type="AlphaFoldDB" id="A0A5J4NU57"/>
<reference evidence="2 3" key="1">
    <citation type="journal article" date="2019" name="Gigascience">
        <title>Whole-genome sequence of the oriental lung fluke Paragonimus westermani.</title>
        <authorList>
            <person name="Oey H."/>
            <person name="Zakrzewski M."/>
            <person name="Narain K."/>
            <person name="Devi K.R."/>
            <person name="Agatsuma T."/>
            <person name="Nawaratna S."/>
            <person name="Gobert G.N."/>
            <person name="Jones M.K."/>
            <person name="Ragan M.A."/>
            <person name="McManus D.P."/>
            <person name="Krause L."/>
        </authorList>
    </citation>
    <scope>NUCLEOTIDE SEQUENCE [LARGE SCALE GENOMIC DNA]</scope>
    <source>
        <strain evidence="2 3">IND2009</strain>
    </source>
</reference>